<gene>
    <name evidence="2" type="ORF">SAMN05192545_1447</name>
</gene>
<sequence length="170" mass="19671">MIAKRFTFEQPLLAYSIKKFIFSFGKMNFFKTTINGQPSTDNHQRTTINGQPSTDNHQRTTINGQPSTDNHQRTTINGQPSTDNHQRTTINGQPSTDNHQRTTINGQPSTDNQLTVANYPCQNQVYAFLEMHFYLLLLLRSYKPILLLHRQILVGLPYHHRLNSWRTLAF</sequence>
<reference evidence="2 3" key="1">
    <citation type="submission" date="2016-10" db="EMBL/GenBank/DDBJ databases">
        <authorList>
            <person name="Varghese N."/>
            <person name="Submissions S."/>
        </authorList>
    </citation>
    <scope>NUCLEOTIDE SEQUENCE [LARGE SCALE GENOMIC DNA]</scope>
    <source>
        <strain evidence="2 3">MAR_2009_60</strain>
    </source>
</reference>
<evidence type="ECO:0000256" key="1">
    <source>
        <dbReference type="SAM" id="MobiDB-lite"/>
    </source>
</evidence>
<feature type="region of interest" description="Disordered" evidence="1">
    <location>
        <begin position="35"/>
        <end position="112"/>
    </location>
</feature>
<accession>A0ABY0UCW6</accession>
<keyword evidence="3" id="KW-1185">Reference proteome</keyword>
<organism evidence="2 3">
    <name type="scientific">Maribacter dokdonensis</name>
    <dbReference type="NCBI Taxonomy" id="320912"/>
    <lineage>
        <taxon>Bacteria</taxon>
        <taxon>Pseudomonadati</taxon>
        <taxon>Bacteroidota</taxon>
        <taxon>Flavobacteriia</taxon>
        <taxon>Flavobacteriales</taxon>
        <taxon>Flavobacteriaceae</taxon>
        <taxon>Maribacter</taxon>
    </lineage>
</organism>
<proteinExistence type="predicted"/>
<evidence type="ECO:0000313" key="2">
    <source>
        <dbReference type="EMBL" id="SDS46338.1"/>
    </source>
</evidence>
<dbReference type="Proteomes" id="UP000199574">
    <property type="component" value="Chromosome I"/>
</dbReference>
<evidence type="ECO:0000313" key="3">
    <source>
        <dbReference type="Proteomes" id="UP000199574"/>
    </source>
</evidence>
<name>A0ABY0UCW6_9FLAO</name>
<protein>
    <submittedName>
        <fullName evidence="2">Uncharacterized protein</fullName>
    </submittedName>
</protein>
<dbReference type="EMBL" id="LT629754">
    <property type="protein sequence ID" value="SDS46338.1"/>
    <property type="molecule type" value="Genomic_DNA"/>
</dbReference>